<dbReference type="Pfam" id="PF14525">
    <property type="entry name" value="AraC_binding_2"/>
    <property type="match status" value="1"/>
</dbReference>
<dbReference type="AlphaFoldDB" id="A0A5C4M1B4"/>
<dbReference type="RefSeq" id="WP_139096698.1">
    <property type="nucleotide sequence ID" value="NZ_VDFW01000008.1"/>
</dbReference>
<keyword evidence="3" id="KW-1185">Reference proteome</keyword>
<evidence type="ECO:0000313" key="2">
    <source>
        <dbReference type="EMBL" id="TNC26409.1"/>
    </source>
</evidence>
<organism evidence="2 3">
    <name type="scientific">Amycolatopsis alkalitolerans</name>
    <dbReference type="NCBI Taxonomy" id="2547244"/>
    <lineage>
        <taxon>Bacteria</taxon>
        <taxon>Bacillati</taxon>
        <taxon>Actinomycetota</taxon>
        <taxon>Actinomycetes</taxon>
        <taxon>Pseudonocardiales</taxon>
        <taxon>Pseudonocardiaceae</taxon>
        <taxon>Amycolatopsis</taxon>
    </lineage>
</organism>
<dbReference type="Proteomes" id="UP000305546">
    <property type="component" value="Unassembled WGS sequence"/>
</dbReference>
<accession>A0A5C4M1B4</accession>
<dbReference type="InterPro" id="IPR035418">
    <property type="entry name" value="AraC-bd_2"/>
</dbReference>
<proteinExistence type="predicted"/>
<evidence type="ECO:0000259" key="1">
    <source>
        <dbReference type="Pfam" id="PF14525"/>
    </source>
</evidence>
<reference evidence="2 3" key="1">
    <citation type="submission" date="2019-06" db="EMBL/GenBank/DDBJ databases">
        <title>Amycolatopsis alkalitolerans sp. nov., isolated from Gastrodia elata Blume.</title>
        <authorList>
            <person name="Narsing Rao M.P."/>
            <person name="Li W.J."/>
        </authorList>
    </citation>
    <scope>NUCLEOTIDE SEQUENCE [LARGE SCALE GENOMIC DNA]</scope>
    <source>
        <strain evidence="2 3">SYSUP0005</strain>
    </source>
</reference>
<evidence type="ECO:0000313" key="3">
    <source>
        <dbReference type="Proteomes" id="UP000305546"/>
    </source>
</evidence>
<protein>
    <recommendedName>
        <fullName evidence="1">Transcription regulator HTH AraC- type ligand binding domain-containing protein</fullName>
    </recommendedName>
</protein>
<sequence length="188" mass="20765">MSRLPLEQFEVFHTDNLDLARETVGKVLCPHKLSLVGRDGALDAHLHSRRLHNIGLTYAAYGGEPGNFYVVEVALAGKGVIRSGNRQTQLMPGRAAAVGPAEPLTQRLSASFGHLVLRIERTALEVQLSNLPGTPLARPLDFRLGMDLVAGYARRWYDLARYWVADVDRRGSMLNHHSLLMESVDANS</sequence>
<comment type="caution">
    <text evidence="2">The sequence shown here is derived from an EMBL/GenBank/DDBJ whole genome shotgun (WGS) entry which is preliminary data.</text>
</comment>
<feature type="domain" description="Transcription regulator HTH AraC- type ligand binding" evidence="1">
    <location>
        <begin position="20"/>
        <end position="183"/>
    </location>
</feature>
<dbReference type="EMBL" id="VDFW01000008">
    <property type="protein sequence ID" value="TNC26409.1"/>
    <property type="molecule type" value="Genomic_DNA"/>
</dbReference>
<gene>
    <name evidence="2" type="ORF">FG385_11675</name>
</gene>
<name>A0A5C4M1B4_9PSEU</name>